<dbReference type="EMBL" id="PFMR01000177">
    <property type="protein sequence ID" value="PIZ16602.1"/>
    <property type="molecule type" value="Genomic_DNA"/>
</dbReference>
<accession>A0A2M7SAP6</accession>
<protein>
    <recommendedName>
        <fullName evidence="1">HEPN domain-containing protein</fullName>
    </recommendedName>
</protein>
<evidence type="ECO:0000313" key="3">
    <source>
        <dbReference type="Proteomes" id="UP000229307"/>
    </source>
</evidence>
<reference evidence="3" key="1">
    <citation type="submission" date="2017-09" db="EMBL/GenBank/DDBJ databases">
        <title>Depth-based differentiation of microbial function through sediment-hosted aquifers and enrichment of novel symbionts in the deep terrestrial subsurface.</title>
        <authorList>
            <person name="Probst A.J."/>
            <person name="Ladd B."/>
            <person name="Jarett J.K."/>
            <person name="Geller-Mcgrath D.E."/>
            <person name="Sieber C.M.K."/>
            <person name="Emerson J.B."/>
            <person name="Anantharaman K."/>
            <person name="Thomas B.C."/>
            <person name="Malmstrom R."/>
            <person name="Stieglmeier M."/>
            <person name="Klingl A."/>
            <person name="Woyke T."/>
            <person name="Ryan C.M."/>
            <person name="Banfield J.F."/>
        </authorList>
    </citation>
    <scope>NUCLEOTIDE SEQUENCE [LARGE SCALE GENOMIC DNA]</scope>
</reference>
<name>A0A2M7SAP6_9BACT</name>
<dbReference type="AlphaFoldDB" id="A0A2M7SAP6"/>
<sequence>MESKVKTIKIDKAKYSGFLKKAKEFISSMEDDLAKERWNSACLNAIHSAISANDALLACFHGIRSISPKHDDAVRLLISLFKTEEAKKNAEHLQELIRRKNLLEYQDKLFSGSD</sequence>
<feature type="non-terminal residue" evidence="2">
    <location>
        <position position="114"/>
    </location>
</feature>
<gene>
    <name evidence="2" type="ORF">COY52_06640</name>
</gene>
<feature type="domain" description="HEPN" evidence="1">
    <location>
        <begin position="18"/>
        <end position="105"/>
    </location>
</feature>
<dbReference type="InterPro" id="IPR007842">
    <property type="entry name" value="HEPN_dom"/>
</dbReference>
<dbReference type="Proteomes" id="UP000229307">
    <property type="component" value="Unassembled WGS sequence"/>
</dbReference>
<dbReference type="Pfam" id="PF05168">
    <property type="entry name" value="HEPN"/>
    <property type="match status" value="1"/>
</dbReference>
<dbReference type="Gene3D" id="1.20.120.330">
    <property type="entry name" value="Nucleotidyltransferases domain 2"/>
    <property type="match status" value="1"/>
</dbReference>
<comment type="caution">
    <text evidence="2">The sequence shown here is derived from an EMBL/GenBank/DDBJ whole genome shotgun (WGS) entry which is preliminary data.</text>
</comment>
<evidence type="ECO:0000313" key="2">
    <source>
        <dbReference type="EMBL" id="PIZ16602.1"/>
    </source>
</evidence>
<organism evidence="2 3">
    <name type="scientific">Candidatus Desantisbacteria bacterium CG_4_10_14_0_8_um_filter_48_22</name>
    <dbReference type="NCBI Taxonomy" id="1974543"/>
    <lineage>
        <taxon>Bacteria</taxon>
        <taxon>Candidatus Desantisiibacteriota</taxon>
    </lineage>
</organism>
<proteinExistence type="predicted"/>
<evidence type="ECO:0000259" key="1">
    <source>
        <dbReference type="Pfam" id="PF05168"/>
    </source>
</evidence>